<comment type="caution">
    <text evidence="2">The sequence shown here is derived from an EMBL/GenBank/DDBJ whole genome shotgun (WGS) entry which is preliminary data.</text>
</comment>
<protein>
    <submittedName>
        <fullName evidence="2">Glycine/betaine ABC transporter substrate-binding protein</fullName>
    </submittedName>
</protein>
<dbReference type="Pfam" id="PF04069">
    <property type="entry name" value="OpuAC"/>
    <property type="match status" value="1"/>
</dbReference>
<sequence>MYLKISYSSMSMDFKRVLLVFITLLVFSGTCVITCTAEEASSGKKVIIGAMPFNEQYILAEIAGQLLENAGYTYEINSGLNNAMLYQGIKKGQIDLYIDYTSAIPTYFEEQKALKNLDPDSVTAEVKEMVIADGVGWGDKIGFRNDYQMAVKDTFAREKGVENLSDLALNAKDMVLGSDLVFHLDEIYGLPNLEKTYGYSFREVKPMEPTLMFEAIKNNQVDIIPASSTDSRIDLFNLTTLNDDKAALAPYDSILLITKTREDDTAFMDAISNMQNLIDTKTMRSLNKMFDIDKKDAREIANEFLTEQGLI</sequence>
<feature type="domain" description="ABC-type glycine betaine transport system substrate-binding" evidence="1">
    <location>
        <begin position="44"/>
        <end position="307"/>
    </location>
</feature>
<evidence type="ECO:0000259" key="1">
    <source>
        <dbReference type="Pfam" id="PF04069"/>
    </source>
</evidence>
<dbReference type="EMBL" id="QGMZ01000007">
    <property type="protein sequence ID" value="PWR75818.1"/>
    <property type="molecule type" value="Genomic_DNA"/>
</dbReference>
<proteinExistence type="predicted"/>
<accession>A0A2V2NHF9</accession>
<reference evidence="2 3" key="1">
    <citation type="submission" date="2018-05" db="EMBL/GenBank/DDBJ databases">
        <title>Draft genome of Methanospirillum stamsii Pt1.</title>
        <authorList>
            <person name="Dueholm M.S."/>
            <person name="Nielsen P.H."/>
            <person name="Bakmann L.F."/>
            <person name="Otzen D.E."/>
        </authorList>
    </citation>
    <scope>NUCLEOTIDE SEQUENCE [LARGE SCALE GENOMIC DNA]</scope>
    <source>
        <strain evidence="2 3">Pt1</strain>
    </source>
</reference>
<evidence type="ECO:0000313" key="3">
    <source>
        <dbReference type="Proteomes" id="UP000245934"/>
    </source>
</evidence>
<dbReference type="GO" id="GO:0043190">
    <property type="term" value="C:ATP-binding cassette (ABC) transporter complex"/>
    <property type="evidence" value="ECO:0007669"/>
    <property type="project" value="InterPro"/>
</dbReference>
<organism evidence="2 3">
    <name type="scientific">Methanospirillum stamsii</name>
    <dbReference type="NCBI Taxonomy" id="1277351"/>
    <lineage>
        <taxon>Archaea</taxon>
        <taxon>Methanobacteriati</taxon>
        <taxon>Methanobacteriota</taxon>
        <taxon>Stenosarchaea group</taxon>
        <taxon>Methanomicrobia</taxon>
        <taxon>Methanomicrobiales</taxon>
        <taxon>Methanospirillaceae</taxon>
        <taxon>Methanospirillum</taxon>
    </lineage>
</organism>
<dbReference type="GO" id="GO:0022857">
    <property type="term" value="F:transmembrane transporter activity"/>
    <property type="evidence" value="ECO:0007669"/>
    <property type="project" value="InterPro"/>
</dbReference>
<dbReference type="SUPFAM" id="SSF53850">
    <property type="entry name" value="Periplasmic binding protein-like II"/>
    <property type="match status" value="1"/>
</dbReference>
<name>A0A2V2NHF9_9EURY</name>
<dbReference type="AlphaFoldDB" id="A0A2V2NHF9"/>
<evidence type="ECO:0000313" key="2">
    <source>
        <dbReference type="EMBL" id="PWR75818.1"/>
    </source>
</evidence>
<dbReference type="Gene3D" id="3.40.190.120">
    <property type="entry name" value="Osmoprotection protein (prox), domain 2"/>
    <property type="match status" value="1"/>
</dbReference>
<dbReference type="Gene3D" id="3.40.190.10">
    <property type="entry name" value="Periplasmic binding protein-like II"/>
    <property type="match status" value="1"/>
</dbReference>
<dbReference type="Proteomes" id="UP000245934">
    <property type="component" value="Unassembled WGS sequence"/>
</dbReference>
<dbReference type="InterPro" id="IPR007210">
    <property type="entry name" value="ABC_Gly_betaine_transp_sub-bd"/>
</dbReference>
<keyword evidence="3" id="KW-1185">Reference proteome</keyword>
<gene>
    <name evidence="2" type="ORF">DLD82_02995</name>
</gene>